<feature type="transmembrane region" description="Helical" evidence="1">
    <location>
        <begin position="179"/>
        <end position="196"/>
    </location>
</feature>
<protein>
    <submittedName>
        <fullName evidence="2">Uncharacterized protein</fullName>
    </submittedName>
</protein>
<accession>A0A8J8SWY0</accession>
<evidence type="ECO:0000313" key="2">
    <source>
        <dbReference type="EMBL" id="TNV73877.1"/>
    </source>
</evidence>
<keyword evidence="1" id="KW-1133">Transmembrane helix</keyword>
<dbReference type="Proteomes" id="UP000785679">
    <property type="component" value="Unassembled WGS sequence"/>
</dbReference>
<gene>
    <name evidence="2" type="ORF">FGO68_gene10562</name>
</gene>
<name>A0A8J8SWY0_HALGN</name>
<reference evidence="2" key="1">
    <citation type="submission" date="2019-06" db="EMBL/GenBank/DDBJ databases">
        <authorList>
            <person name="Zheng W."/>
        </authorList>
    </citation>
    <scope>NUCLEOTIDE SEQUENCE</scope>
    <source>
        <strain evidence="2">QDHG01</strain>
    </source>
</reference>
<keyword evidence="1" id="KW-0812">Transmembrane</keyword>
<dbReference type="AlphaFoldDB" id="A0A8J8SWY0"/>
<keyword evidence="1" id="KW-0472">Membrane</keyword>
<feature type="transmembrane region" description="Helical" evidence="1">
    <location>
        <begin position="155"/>
        <end position="173"/>
    </location>
</feature>
<sequence>MDYLIKHIMQSEDQHRFTLEFKDRTLEKQFTNEVYKQDMIMARTIFILLLILASLVGVSQAILYHAGRVQLTGFITSVGLLGFGAVQNFIHLRLTYTYKRAAELYPPIQTFVMMIVGLEITMIVNSEASEMEGFGGIVAICTSLSIMFHKEFEYFLCMMLVVVYFIARSFTWFTDKMRYGRFIIIIILIFFFLHIVKRSYSRQSRQKFLSKQKQERLVQLFQNLIKLYHD</sequence>
<feature type="transmembrane region" description="Helical" evidence="1">
    <location>
        <begin position="71"/>
        <end position="92"/>
    </location>
</feature>
<feature type="transmembrane region" description="Helical" evidence="1">
    <location>
        <begin position="45"/>
        <end position="65"/>
    </location>
</feature>
<evidence type="ECO:0000256" key="1">
    <source>
        <dbReference type="SAM" id="Phobius"/>
    </source>
</evidence>
<comment type="caution">
    <text evidence="2">The sequence shown here is derived from an EMBL/GenBank/DDBJ whole genome shotgun (WGS) entry which is preliminary data.</text>
</comment>
<keyword evidence="3" id="KW-1185">Reference proteome</keyword>
<organism evidence="2 3">
    <name type="scientific">Halteria grandinella</name>
    <dbReference type="NCBI Taxonomy" id="5974"/>
    <lineage>
        <taxon>Eukaryota</taxon>
        <taxon>Sar</taxon>
        <taxon>Alveolata</taxon>
        <taxon>Ciliophora</taxon>
        <taxon>Intramacronucleata</taxon>
        <taxon>Spirotrichea</taxon>
        <taxon>Stichotrichia</taxon>
        <taxon>Sporadotrichida</taxon>
        <taxon>Halteriidae</taxon>
        <taxon>Halteria</taxon>
    </lineage>
</organism>
<proteinExistence type="predicted"/>
<evidence type="ECO:0000313" key="3">
    <source>
        <dbReference type="Proteomes" id="UP000785679"/>
    </source>
</evidence>
<dbReference type="EMBL" id="RRYP01017920">
    <property type="protein sequence ID" value="TNV73877.1"/>
    <property type="molecule type" value="Genomic_DNA"/>
</dbReference>